<proteinExistence type="predicted"/>
<name>A0ABS7EGD6_9GAMM</name>
<reference evidence="1" key="1">
    <citation type="submission" date="2021-07" db="EMBL/GenBank/DDBJ databases">
        <title>Neiella marina sp. nov., isolated from the intestinal content of sea cucumber Apostichopus japonicus.</title>
        <authorList>
            <person name="Bai X."/>
        </authorList>
    </citation>
    <scope>NUCLEOTIDE SEQUENCE</scope>
    <source>
        <strain evidence="1">126</strain>
    </source>
</reference>
<organism evidence="1 2">
    <name type="scientific">Neiella holothuriorum</name>
    <dbReference type="NCBI Taxonomy" id="2870530"/>
    <lineage>
        <taxon>Bacteria</taxon>
        <taxon>Pseudomonadati</taxon>
        <taxon>Pseudomonadota</taxon>
        <taxon>Gammaproteobacteria</taxon>
        <taxon>Alteromonadales</taxon>
        <taxon>Echinimonadaceae</taxon>
        <taxon>Neiella</taxon>
    </lineage>
</organism>
<dbReference type="Proteomes" id="UP001166251">
    <property type="component" value="Unassembled WGS sequence"/>
</dbReference>
<dbReference type="EMBL" id="JAHZSS010000010">
    <property type="protein sequence ID" value="MBW8191402.1"/>
    <property type="molecule type" value="Genomic_DNA"/>
</dbReference>
<sequence>MTILEEHMPTPEDQGIAIVEALDVANLILRTLNPLSNETAQVEQGDACQFITIPIVEGVKWRVIDHENAWKHQGKAGKAMMEVRMSRGFEDVPYSTMLATCNQANSVGFGDTFYMDGADLVLRSMLQFRIPAYLQALSTPESSLCQLYKSLIDSFQQAEGWQERFDFARSCQVFMRQAHLDANKVHGGALLL</sequence>
<comment type="caution">
    <text evidence="1">The sequence shown here is derived from an EMBL/GenBank/DDBJ whole genome shotgun (WGS) entry which is preliminary data.</text>
</comment>
<protein>
    <submittedName>
        <fullName evidence="1">Uncharacterized protein</fullName>
    </submittedName>
</protein>
<dbReference type="RefSeq" id="WP_220104085.1">
    <property type="nucleotide sequence ID" value="NZ_JAHZSS010000010.1"/>
</dbReference>
<gene>
    <name evidence="1" type="ORF">K0504_10160</name>
</gene>
<accession>A0ABS7EGD6</accession>
<evidence type="ECO:0000313" key="1">
    <source>
        <dbReference type="EMBL" id="MBW8191402.1"/>
    </source>
</evidence>
<keyword evidence="2" id="KW-1185">Reference proteome</keyword>
<evidence type="ECO:0000313" key="2">
    <source>
        <dbReference type="Proteomes" id="UP001166251"/>
    </source>
</evidence>